<proteinExistence type="predicted"/>
<evidence type="ECO:0000313" key="2">
    <source>
        <dbReference type="EMBL" id="SFH78996.1"/>
    </source>
</evidence>
<feature type="region of interest" description="Disordered" evidence="1">
    <location>
        <begin position="1"/>
        <end position="81"/>
    </location>
</feature>
<reference evidence="2 3" key="1">
    <citation type="submission" date="2016-10" db="EMBL/GenBank/DDBJ databases">
        <authorList>
            <person name="Varghese N."/>
            <person name="Submissions S."/>
        </authorList>
    </citation>
    <scope>NUCLEOTIDE SEQUENCE [LARGE SCALE GENOMIC DNA]</scope>
    <source>
        <strain evidence="2 3">CGMCC 1.6377</strain>
    </source>
</reference>
<organism evidence="2 3">
    <name type="scientific">Halorubrum aquaticum</name>
    <dbReference type="NCBI Taxonomy" id="387340"/>
    <lineage>
        <taxon>Archaea</taxon>
        <taxon>Methanobacteriati</taxon>
        <taxon>Methanobacteriota</taxon>
        <taxon>Stenosarchaea group</taxon>
        <taxon>Halobacteria</taxon>
        <taxon>Halobacteriales</taxon>
        <taxon>Haloferacaceae</taxon>
        <taxon>Halorubrum</taxon>
    </lineage>
</organism>
<name>A0A1I3CX86_9EURY</name>
<accession>A0A1I3CX86</accession>
<dbReference type="RefSeq" id="WP_149785703.1">
    <property type="nucleotide sequence ID" value="NZ_BAAADP010000001.1"/>
</dbReference>
<dbReference type="EMBL" id="FOPZ01000033">
    <property type="protein sequence ID" value="SFH78996.1"/>
    <property type="molecule type" value="Genomic_DNA"/>
</dbReference>
<evidence type="ECO:0000256" key="1">
    <source>
        <dbReference type="SAM" id="MobiDB-lite"/>
    </source>
</evidence>
<dbReference type="OrthoDB" id="330424at2157"/>
<feature type="compositionally biased region" description="Basic and acidic residues" evidence="1">
    <location>
        <begin position="42"/>
        <end position="65"/>
    </location>
</feature>
<evidence type="ECO:0000313" key="3">
    <source>
        <dbReference type="Proteomes" id="UP000323537"/>
    </source>
</evidence>
<keyword evidence="3" id="KW-1185">Reference proteome</keyword>
<sequence length="143" mass="16426">MISRHMISDLPVASVHGRDDWNRNQRDGPQTPSGSPPALRSESSDRENRRNRPPTRREDPSDRAADQPAGEPSTPDGTEVREVERLEAELERKEQRLQHVIGQYERLLTEKNRRLTEEDRSDPADGSRWAVLSKVRNLLSRGR</sequence>
<protein>
    <submittedName>
        <fullName evidence="2">Uncharacterized protein</fullName>
    </submittedName>
</protein>
<gene>
    <name evidence="2" type="ORF">SAMN04488066_13310</name>
</gene>
<dbReference type="AlphaFoldDB" id="A0A1I3CX86"/>
<feature type="compositionally biased region" description="Basic and acidic residues" evidence="1">
    <location>
        <begin position="16"/>
        <end position="26"/>
    </location>
</feature>
<dbReference type="Proteomes" id="UP000323537">
    <property type="component" value="Unassembled WGS sequence"/>
</dbReference>